<feature type="domain" description="Transposase putative helix-turn-helix" evidence="1">
    <location>
        <begin position="1"/>
        <end position="28"/>
    </location>
</feature>
<organism evidence="2 3">
    <name type="scientific">Escherichia coli</name>
    <dbReference type="NCBI Taxonomy" id="562"/>
    <lineage>
        <taxon>Bacteria</taxon>
        <taxon>Pseudomonadati</taxon>
        <taxon>Pseudomonadota</taxon>
        <taxon>Gammaproteobacteria</taxon>
        <taxon>Enterobacterales</taxon>
        <taxon>Enterobacteriaceae</taxon>
        <taxon>Escherichia</taxon>
    </lineage>
</organism>
<dbReference type="InterPro" id="IPR021027">
    <property type="entry name" value="Transposase_put_HTH"/>
</dbReference>
<reference evidence="2 3" key="1">
    <citation type="submission" date="2018-06" db="EMBL/GenBank/DDBJ databases">
        <authorList>
            <consortium name="Pathogen Informatics"/>
            <person name="Doyle S."/>
        </authorList>
    </citation>
    <scope>NUCLEOTIDE SEQUENCE [LARGE SCALE GENOMIC DNA]</scope>
    <source>
        <strain evidence="2 3">NCTC11126</strain>
    </source>
</reference>
<dbReference type="Proteomes" id="UP000250561">
    <property type="component" value="Unassembled WGS sequence"/>
</dbReference>
<accession>A0A2X1KJR1</accession>
<sequence>MRRFAGACRFVFNRALARQNENHEAGNKYIPYGKMASWLVEWKNATETQWLKDSPSQPLQQSLKDLERAYKNFFRKRAAFPDSKSGDRMMHSATRRALSSIRKTAVFFCRNWAGCATGTAVRSRVL</sequence>
<protein>
    <submittedName>
        <fullName evidence="2">Transposase</fullName>
    </submittedName>
</protein>
<name>A0A2X1KJR1_ECOLX</name>
<dbReference type="Pfam" id="PF12323">
    <property type="entry name" value="HTH_OrfB_IS605"/>
    <property type="match status" value="1"/>
</dbReference>
<proteinExistence type="predicted"/>
<dbReference type="AlphaFoldDB" id="A0A2X1KJR1"/>
<gene>
    <name evidence="2" type="ORF">NCTC11126_06712</name>
</gene>
<evidence type="ECO:0000313" key="3">
    <source>
        <dbReference type="Proteomes" id="UP000250561"/>
    </source>
</evidence>
<evidence type="ECO:0000259" key="1">
    <source>
        <dbReference type="Pfam" id="PF12323"/>
    </source>
</evidence>
<dbReference type="EMBL" id="UARS01000023">
    <property type="protein sequence ID" value="SPW59333.1"/>
    <property type="molecule type" value="Genomic_DNA"/>
</dbReference>
<evidence type="ECO:0000313" key="2">
    <source>
        <dbReference type="EMBL" id="SPW59333.1"/>
    </source>
</evidence>